<dbReference type="EMBL" id="JBDFQZ010000012">
    <property type="protein sequence ID" value="KAK9672461.1"/>
    <property type="molecule type" value="Genomic_DNA"/>
</dbReference>
<accession>A0AAW1H8T0</accession>
<dbReference type="Proteomes" id="UP001443914">
    <property type="component" value="Unassembled WGS sequence"/>
</dbReference>
<comment type="caution">
    <text evidence="3">The sequence shown here is derived from an EMBL/GenBank/DDBJ whole genome shotgun (WGS) entry which is preliminary data.</text>
</comment>
<keyword evidence="1" id="KW-0732">Signal</keyword>
<reference evidence="3" key="1">
    <citation type="submission" date="2024-03" db="EMBL/GenBank/DDBJ databases">
        <title>WGS assembly of Saponaria officinalis var. Norfolk2.</title>
        <authorList>
            <person name="Jenkins J."/>
            <person name="Shu S."/>
            <person name="Grimwood J."/>
            <person name="Barry K."/>
            <person name="Goodstein D."/>
            <person name="Schmutz J."/>
            <person name="Leebens-Mack J."/>
            <person name="Osbourn A."/>
        </authorList>
    </citation>
    <scope>NUCLEOTIDE SEQUENCE [LARGE SCALE GENOMIC DNA]</scope>
    <source>
        <strain evidence="3">JIC</strain>
    </source>
</reference>
<dbReference type="GO" id="GO:0009116">
    <property type="term" value="P:nucleoside metabolic process"/>
    <property type="evidence" value="ECO:0007669"/>
    <property type="project" value="InterPro"/>
</dbReference>
<dbReference type="Gene3D" id="3.40.50.1580">
    <property type="entry name" value="Nucleoside phosphorylase domain"/>
    <property type="match status" value="1"/>
</dbReference>
<dbReference type="GO" id="GO:0003824">
    <property type="term" value="F:catalytic activity"/>
    <property type="evidence" value="ECO:0007669"/>
    <property type="project" value="InterPro"/>
</dbReference>
<evidence type="ECO:0000259" key="2">
    <source>
        <dbReference type="Pfam" id="PF01048"/>
    </source>
</evidence>
<evidence type="ECO:0000256" key="1">
    <source>
        <dbReference type="SAM" id="SignalP"/>
    </source>
</evidence>
<organism evidence="3 4">
    <name type="scientific">Saponaria officinalis</name>
    <name type="common">Common soapwort</name>
    <name type="synonym">Lychnis saponaria</name>
    <dbReference type="NCBI Taxonomy" id="3572"/>
    <lineage>
        <taxon>Eukaryota</taxon>
        <taxon>Viridiplantae</taxon>
        <taxon>Streptophyta</taxon>
        <taxon>Embryophyta</taxon>
        <taxon>Tracheophyta</taxon>
        <taxon>Spermatophyta</taxon>
        <taxon>Magnoliopsida</taxon>
        <taxon>eudicotyledons</taxon>
        <taxon>Gunneridae</taxon>
        <taxon>Pentapetalae</taxon>
        <taxon>Caryophyllales</taxon>
        <taxon>Caryophyllaceae</taxon>
        <taxon>Caryophylleae</taxon>
        <taxon>Saponaria</taxon>
    </lineage>
</organism>
<dbReference type="PANTHER" id="PTHR21234:SF43">
    <property type="entry name" value="OS06G0112100 PROTEIN"/>
    <property type="match status" value="1"/>
</dbReference>
<evidence type="ECO:0000313" key="4">
    <source>
        <dbReference type="Proteomes" id="UP001443914"/>
    </source>
</evidence>
<dbReference type="InterPro" id="IPR000845">
    <property type="entry name" value="Nucleoside_phosphorylase_d"/>
</dbReference>
<evidence type="ECO:0000313" key="3">
    <source>
        <dbReference type="EMBL" id="KAK9672461.1"/>
    </source>
</evidence>
<feature type="signal peptide" evidence="1">
    <location>
        <begin position="1"/>
        <end position="23"/>
    </location>
</feature>
<dbReference type="PANTHER" id="PTHR21234">
    <property type="entry name" value="PURINE NUCLEOSIDE PHOSPHORYLASE"/>
    <property type="match status" value="1"/>
</dbReference>
<dbReference type="SUPFAM" id="SSF53167">
    <property type="entry name" value="Purine and uridine phosphorylases"/>
    <property type="match status" value="1"/>
</dbReference>
<gene>
    <name evidence="3" type="ORF">RND81_12G102300</name>
</gene>
<name>A0AAW1H8T0_SAPOF</name>
<sequence>MAILMKFLAVVVGLLFVVPDTLQLSVDHPLYTVVERLNDKAGPFLGLVISRGRAEKILKNSTYYEADTSIPYITVAGRRFNFGKFNGEPVIYVVAGEPLANVGVTVQILLDTFRIKGIINYGGAATVSNQVFISDVVIPSQVAFTGVWKWEQKTGAKRLNPSLKIGEYNIPEAGENSLEHIVYKRTTLYTPTNSTKNPKYWFNVHSDWVQLASQINYGRSPNVHIGGDFRLGTSDIYMSNVAYASFVNTHLGIAVVDTESAAVVATSIANGVPHIVFKGASNIAGYATNSRLAEVTAKNVLKTVAAFISNLSPKTNANVY</sequence>
<feature type="domain" description="Nucleoside phosphorylase" evidence="2">
    <location>
        <begin position="52"/>
        <end position="304"/>
    </location>
</feature>
<dbReference type="InterPro" id="IPR035994">
    <property type="entry name" value="Nucleoside_phosphorylase_sf"/>
</dbReference>
<dbReference type="AlphaFoldDB" id="A0AAW1H8T0"/>
<keyword evidence="4" id="KW-1185">Reference proteome</keyword>
<proteinExistence type="predicted"/>
<dbReference type="Pfam" id="PF01048">
    <property type="entry name" value="PNP_UDP_1"/>
    <property type="match status" value="1"/>
</dbReference>
<feature type="chain" id="PRO_5043373864" description="Nucleoside phosphorylase domain-containing protein" evidence="1">
    <location>
        <begin position="24"/>
        <end position="320"/>
    </location>
</feature>
<protein>
    <recommendedName>
        <fullName evidence="2">Nucleoside phosphorylase domain-containing protein</fullName>
    </recommendedName>
</protein>